<evidence type="ECO:0000313" key="1">
    <source>
        <dbReference type="EMBL" id="AGF91330.1"/>
    </source>
</evidence>
<dbReference type="Proteomes" id="UP000502917">
    <property type="component" value="Segment"/>
</dbReference>
<sequence length="55" mass="6420">MNLIPETLPVNLTGDQLYHMVKLYDLLRDMDFELSDEQIQVFENIQDAEVNGGFF</sequence>
<gene>
    <name evidence="1" type="ORF">CPYG_00035</name>
</gene>
<proteinExistence type="predicted"/>
<reference evidence="1 2" key="1">
    <citation type="submission" date="2010-12" db="EMBL/GenBank/DDBJ databases">
        <title>The Genome Sequence of Cyanophage P-SS1.</title>
        <authorList>
            <consortium name="The Broad Institute Genome Sequencing Platform"/>
            <person name="Henn M.R."/>
            <person name="Sullivan M.S."/>
            <person name="Osburne M.S."/>
            <person name="Levin J."/>
            <person name="Malboeuf C."/>
            <person name="Casali M."/>
            <person name="Russ C."/>
            <person name="Lennon N."/>
            <person name="Chapman S.B."/>
            <person name="Erlich R."/>
            <person name="Young S.K."/>
            <person name="Yandava C."/>
            <person name="Zeng Q."/>
            <person name="Alvarado L."/>
            <person name="Anderson S."/>
            <person name="Berlin A."/>
            <person name="Chen Z."/>
            <person name="Freedman E."/>
            <person name="Gellesch M."/>
            <person name="Goldberg J."/>
            <person name="Green L."/>
            <person name="Griggs A."/>
            <person name="Gujja S."/>
            <person name="Heilman E.R."/>
            <person name="Heiman D."/>
            <person name="Hollinger A."/>
            <person name="Howarth C."/>
            <person name="Larson L."/>
            <person name="Mehta T."/>
            <person name="Pearson M."/>
            <person name="Roberts A."/>
            <person name="Ryan E."/>
            <person name="Saif S."/>
            <person name="Shea T."/>
            <person name="Shenoy N."/>
            <person name="Sisk P."/>
            <person name="Stolte C."/>
            <person name="Sykes S."/>
            <person name="White J."/>
            <person name="Yu Q."/>
            <person name="Coleman M.L."/>
            <person name="Huang K.H."/>
            <person name="Weigele P.R."/>
            <person name="DeFrancesco A.S."/>
            <person name="Kern S.E."/>
            <person name="Thompson L.R."/>
            <person name="Fu R."/>
            <person name="Hombeck B."/>
            <person name="Chisholm S.W."/>
            <person name="Haas B."/>
            <person name="Nusbaum C."/>
            <person name="Birren B."/>
        </authorList>
    </citation>
    <scope>NUCLEOTIDE SEQUENCE [LARGE SCALE GENOMIC DNA]</scope>
    <source>
        <strain evidence="1 2">P-SS1</strain>
    </source>
</reference>
<evidence type="ECO:0000313" key="2">
    <source>
        <dbReference type="Proteomes" id="UP000502917"/>
    </source>
</evidence>
<accession>M1PK76</accession>
<protein>
    <submittedName>
        <fullName evidence="1">Uncharacterized protein</fullName>
    </submittedName>
</protein>
<name>M1PK76_9CAUD</name>
<organism evidence="1 2">
    <name type="scientific">Cyanophage P-SS1</name>
    <dbReference type="NCBI Taxonomy" id="889957"/>
    <lineage>
        <taxon>Viruses</taxon>
        <taxon>Duplodnaviria</taxon>
        <taxon>Heunggongvirae</taxon>
        <taxon>Uroviricota</taxon>
        <taxon>Caudoviricetes</taxon>
        <taxon>Pantevenvirales</taxon>
        <taxon>Kyanoviridae</taxon>
        <taxon>Ronodorvirus</taxon>
        <taxon>Ronodorvirus ssm4</taxon>
    </lineage>
</organism>
<dbReference type="EMBL" id="JF974306">
    <property type="protein sequence ID" value="AGF91330.1"/>
    <property type="molecule type" value="Genomic_DNA"/>
</dbReference>